<accession>A0A931IXG9</accession>
<dbReference type="GO" id="GO:0008408">
    <property type="term" value="F:3'-5' exonuclease activity"/>
    <property type="evidence" value="ECO:0007669"/>
    <property type="project" value="TreeGrafter"/>
</dbReference>
<evidence type="ECO:0000256" key="8">
    <source>
        <dbReference type="ARBA" id="ARBA00022723"/>
    </source>
</evidence>
<comment type="catalytic activity">
    <reaction evidence="14 18">
        <text>DNA(n) + a 2'-deoxyribonucleoside 5'-triphosphate = DNA(n+1) + diphosphate</text>
        <dbReference type="Rhea" id="RHEA:22508"/>
        <dbReference type="Rhea" id="RHEA-COMP:17339"/>
        <dbReference type="Rhea" id="RHEA-COMP:17340"/>
        <dbReference type="ChEBI" id="CHEBI:33019"/>
        <dbReference type="ChEBI" id="CHEBI:61560"/>
        <dbReference type="ChEBI" id="CHEBI:173112"/>
        <dbReference type="EC" id="2.7.7.7"/>
    </reaction>
</comment>
<evidence type="ECO:0000256" key="3">
    <source>
        <dbReference type="ARBA" id="ARBA00020352"/>
    </source>
</evidence>
<evidence type="ECO:0000256" key="9">
    <source>
        <dbReference type="ARBA" id="ARBA00022801"/>
    </source>
</evidence>
<evidence type="ECO:0000313" key="21">
    <source>
        <dbReference type="Proteomes" id="UP000620139"/>
    </source>
</evidence>
<dbReference type="EMBL" id="JAEDAL010000003">
    <property type="protein sequence ID" value="MBH9552869.1"/>
    <property type="molecule type" value="Genomic_DNA"/>
</dbReference>
<dbReference type="PANTHER" id="PTHR30231:SF41">
    <property type="entry name" value="DNA POLYMERASE III SUBUNIT EPSILON"/>
    <property type="match status" value="1"/>
</dbReference>
<feature type="binding site" evidence="16">
    <location>
        <position position="30"/>
    </location>
    <ligand>
        <name>substrate</name>
    </ligand>
</feature>
<dbReference type="Pfam" id="PF00929">
    <property type="entry name" value="RNase_T"/>
    <property type="match status" value="1"/>
</dbReference>
<feature type="binding site" evidence="16">
    <location>
        <position position="180"/>
    </location>
    <ligand>
        <name>substrate</name>
    </ligand>
</feature>
<feature type="binding site" evidence="17">
    <location>
        <position position="32"/>
    </location>
    <ligand>
        <name>a divalent metal cation</name>
        <dbReference type="ChEBI" id="CHEBI:60240"/>
        <label>1</label>
        <note>catalytic</note>
    </ligand>
</feature>
<dbReference type="PANTHER" id="PTHR30231">
    <property type="entry name" value="DNA POLYMERASE III SUBUNIT EPSILON"/>
    <property type="match status" value="1"/>
</dbReference>
<dbReference type="CDD" id="cd06131">
    <property type="entry name" value="DNA_pol_III_epsilon_Ecoli_like"/>
    <property type="match status" value="1"/>
</dbReference>
<dbReference type="Proteomes" id="UP000620139">
    <property type="component" value="Unassembled WGS sequence"/>
</dbReference>
<dbReference type="InterPro" id="IPR012337">
    <property type="entry name" value="RNaseH-like_sf"/>
</dbReference>
<comment type="cofactor">
    <cofactor evidence="17">
        <name>Mg(2+)</name>
        <dbReference type="ChEBI" id="CHEBI:18420"/>
    </cofactor>
    <cofactor evidence="17">
        <name>Mn(2+)</name>
        <dbReference type="ChEBI" id="CHEBI:29035"/>
    </cofactor>
    <text evidence="17">Binds 2 divalent metal cations. Magnesium or manganese.</text>
</comment>
<keyword evidence="7 18" id="KW-0540">Nuclease</keyword>
<keyword evidence="10 18" id="KW-0269">Exonuclease</keyword>
<evidence type="ECO:0000256" key="10">
    <source>
        <dbReference type="ARBA" id="ARBA00022839"/>
    </source>
</evidence>
<dbReference type="SMART" id="SM00479">
    <property type="entry name" value="EXOIII"/>
    <property type="match status" value="1"/>
</dbReference>
<dbReference type="NCBIfam" id="NF004316">
    <property type="entry name" value="PRK05711.1"/>
    <property type="match status" value="1"/>
</dbReference>
<keyword evidence="8 17" id="KW-0479">Metal-binding</keyword>
<proteinExistence type="predicted"/>
<feature type="active site" description="Proton acceptor" evidence="15">
    <location>
        <position position="175"/>
    </location>
</feature>
<comment type="function">
    <text evidence="18">DNA polymerase III is a complex, multichain enzyme responsible for most of the replicative synthesis in bacteria. The epsilon subunit contain the editing function and is a proofreading 3'-5' exonuclease.</text>
</comment>
<feature type="binding site" evidence="16">
    <location>
        <position position="75"/>
    </location>
    <ligand>
        <name>substrate</name>
    </ligand>
</feature>
<evidence type="ECO:0000256" key="16">
    <source>
        <dbReference type="PIRSR" id="PIRSR606309-2"/>
    </source>
</evidence>
<evidence type="ECO:0000256" key="2">
    <source>
        <dbReference type="ARBA" id="ARBA00012417"/>
    </source>
</evidence>
<dbReference type="FunFam" id="3.30.420.10:FF:000012">
    <property type="entry name" value="DNA polymerase III subunit epsilon"/>
    <property type="match status" value="1"/>
</dbReference>
<evidence type="ECO:0000313" key="20">
    <source>
        <dbReference type="EMBL" id="MBH9552869.1"/>
    </source>
</evidence>
<dbReference type="SUPFAM" id="SSF53098">
    <property type="entry name" value="Ribonuclease H-like"/>
    <property type="match status" value="1"/>
</dbReference>
<reference evidence="20" key="1">
    <citation type="submission" date="2020-12" db="EMBL/GenBank/DDBJ databases">
        <title>The genome sequence of Inhella sp. 4Y17.</title>
        <authorList>
            <person name="Liu Y."/>
        </authorList>
    </citation>
    <scope>NUCLEOTIDE SEQUENCE</scope>
    <source>
        <strain evidence="20">4Y10</strain>
    </source>
</reference>
<evidence type="ECO:0000256" key="7">
    <source>
        <dbReference type="ARBA" id="ARBA00022722"/>
    </source>
</evidence>
<dbReference type="GO" id="GO:0003677">
    <property type="term" value="F:DNA binding"/>
    <property type="evidence" value="ECO:0007669"/>
    <property type="project" value="InterPro"/>
</dbReference>
<feature type="domain" description="Exonuclease" evidence="19">
    <location>
        <begin position="25"/>
        <end position="197"/>
    </location>
</feature>
<evidence type="ECO:0000256" key="4">
    <source>
        <dbReference type="ARBA" id="ARBA00022679"/>
    </source>
</evidence>
<evidence type="ECO:0000256" key="18">
    <source>
        <dbReference type="RuleBase" id="RU364087"/>
    </source>
</evidence>
<evidence type="ECO:0000256" key="13">
    <source>
        <dbReference type="ARBA" id="ARBA00023211"/>
    </source>
</evidence>
<comment type="caution">
    <text evidence="20">The sequence shown here is derived from an EMBL/GenBank/DDBJ whole genome shotgun (WGS) entry which is preliminary data.</text>
</comment>
<keyword evidence="6 18" id="KW-0235">DNA replication</keyword>
<keyword evidence="5 18" id="KW-0548">Nucleotidyltransferase</keyword>
<keyword evidence="9 18" id="KW-0378">Hydrolase</keyword>
<dbReference type="InterPro" id="IPR036397">
    <property type="entry name" value="RNaseH_sf"/>
</dbReference>
<dbReference type="InterPro" id="IPR013520">
    <property type="entry name" value="Ribonucl_H"/>
</dbReference>
<dbReference type="InterPro" id="IPR006309">
    <property type="entry name" value="DnaQ_proteo"/>
</dbReference>
<comment type="cofactor">
    <cofactor evidence="1 18">
        <name>Mn(2+)</name>
        <dbReference type="ChEBI" id="CHEBI:29035"/>
    </cofactor>
</comment>
<keyword evidence="21" id="KW-1185">Reference proteome</keyword>
<evidence type="ECO:0000256" key="14">
    <source>
        <dbReference type="ARBA" id="ARBA00049244"/>
    </source>
</evidence>
<protein>
    <recommendedName>
        <fullName evidence="3 18">DNA polymerase III subunit epsilon</fullName>
        <ecNumber evidence="2 18">2.7.7.7</ecNumber>
    </recommendedName>
</protein>
<dbReference type="NCBIfam" id="TIGR01406">
    <property type="entry name" value="dnaQ_proteo"/>
    <property type="match status" value="1"/>
</dbReference>
<feature type="binding site" evidence="17">
    <location>
        <position position="180"/>
    </location>
    <ligand>
        <name>a divalent metal cation</name>
        <dbReference type="ChEBI" id="CHEBI:60240"/>
        <label>1</label>
        <note>catalytic</note>
    </ligand>
</feature>
<dbReference type="Gene3D" id="3.30.420.10">
    <property type="entry name" value="Ribonuclease H-like superfamily/Ribonuclease H"/>
    <property type="match status" value="1"/>
</dbReference>
<evidence type="ECO:0000256" key="12">
    <source>
        <dbReference type="ARBA" id="ARBA00022932"/>
    </source>
</evidence>
<sequence>MAVRAHDPVWAVFGVAQARGGTVVRQVFFDTETTGLEAEGGDRLVEIGCVEMVNRQLTGRHLHVYLNPEREVPEEAFRVHGLSTAFLADKPKFAERAEEVLGFLAGAQLVAHNAAFDIGFMNAELRRVGRPPLIESVASVLDTWQLAKELYPGKANSLDALCRRLEVDNSGRTFHGALLDAELLAEVYVRLTRGQHSLLGDDGGSAGGAQEDDLEPFDFSALALPVLGATETERLVHEAVLKGLDKESGNQTIWRALFETEKPMA</sequence>
<keyword evidence="12 18" id="KW-0239">DNA-directed DNA polymerase</keyword>
<dbReference type="EC" id="2.7.7.7" evidence="2 18"/>
<feature type="binding site" evidence="17">
    <location>
        <position position="30"/>
    </location>
    <ligand>
        <name>a divalent metal cation</name>
        <dbReference type="ChEBI" id="CHEBI:60240"/>
        <label>1</label>
        <note>catalytic</note>
    </ligand>
</feature>
<dbReference type="GO" id="GO:0005829">
    <property type="term" value="C:cytosol"/>
    <property type="evidence" value="ECO:0007669"/>
    <property type="project" value="TreeGrafter"/>
</dbReference>
<gene>
    <name evidence="18 20" type="primary">dnaQ</name>
    <name evidence="20" type="ORF">I7X43_08375</name>
</gene>
<feature type="binding site" evidence="16">
    <location>
        <position position="80"/>
    </location>
    <ligand>
        <name>substrate</name>
    </ligand>
</feature>
<evidence type="ECO:0000259" key="19">
    <source>
        <dbReference type="SMART" id="SM00479"/>
    </source>
</evidence>
<name>A0A931IXG9_9BURK</name>
<keyword evidence="13 17" id="KW-0464">Manganese</keyword>
<dbReference type="InterPro" id="IPR006054">
    <property type="entry name" value="DnaQ"/>
</dbReference>
<evidence type="ECO:0000256" key="11">
    <source>
        <dbReference type="ARBA" id="ARBA00022842"/>
    </source>
</evidence>
<feature type="binding site" evidence="16">
    <location>
        <position position="32"/>
    </location>
    <ligand>
        <name>substrate</name>
    </ligand>
</feature>
<evidence type="ECO:0000256" key="15">
    <source>
        <dbReference type="PIRSR" id="PIRSR606309-1"/>
    </source>
</evidence>
<keyword evidence="4 18" id="KW-0808">Transferase</keyword>
<evidence type="ECO:0000256" key="6">
    <source>
        <dbReference type="ARBA" id="ARBA00022705"/>
    </source>
</evidence>
<keyword evidence="11 17" id="KW-0460">Magnesium</keyword>
<evidence type="ECO:0000256" key="17">
    <source>
        <dbReference type="PIRSR" id="PIRSR606309-3"/>
    </source>
</evidence>
<dbReference type="GO" id="GO:0045004">
    <property type="term" value="P:DNA replication proofreading"/>
    <property type="evidence" value="ECO:0007669"/>
    <property type="project" value="TreeGrafter"/>
</dbReference>
<dbReference type="GO" id="GO:0046872">
    <property type="term" value="F:metal ion binding"/>
    <property type="evidence" value="ECO:0007669"/>
    <property type="project" value="UniProtKB-KW"/>
</dbReference>
<evidence type="ECO:0000256" key="5">
    <source>
        <dbReference type="ARBA" id="ARBA00022695"/>
    </source>
</evidence>
<organism evidence="20 21">
    <name type="scientific">Inhella gelatinilytica</name>
    <dbReference type="NCBI Taxonomy" id="2795030"/>
    <lineage>
        <taxon>Bacteria</taxon>
        <taxon>Pseudomonadati</taxon>
        <taxon>Pseudomonadota</taxon>
        <taxon>Betaproteobacteria</taxon>
        <taxon>Burkholderiales</taxon>
        <taxon>Sphaerotilaceae</taxon>
        <taxon>Inhella</taxon>
    </lineage>
</organism>
<dbReference type="NCBIfam" id="TIGR00573">
    <property type="entry name" value="dnaq"/>
    <property type="match status" value="1"/>
</dbReference>
<evidence type="ECO:0000256" key="1">
    <source>
        <dbReference type="ARBA" id="ARBA00001936"/>
    </source>
</evidence>
<comment type="subunit">
    <text evidence="18">DNA polymerase III contains a core (composed of alpha, epsilon and theta chains) that associates with a tau subunit. This core dimerizes to form the POLIII' complex. PolIII' associates with the gamma complex (composed of gamma, delta, delta', psi and chi chains) and with the beta chain to form the complete DNA polymerase III complex.</text>
</comment>
<dbReference type="AlphaFoldDB" id="A0A931IXG9"/>
<dbReference type="GO" id="GO:0003887">
    <property type="term" value="F:DNA-directed DNA polymerase activity"/>
    <property type="evidence" value="ECO:0007669"/>
    <property type="project" value="UniProtKB-KW"/>
</dbReference>